<proteinExistence type="predicted"/>
<dbReference type="Pfam" id="PF08534">
    <property type="entry name" value="Redoxin"/>
    <property type="match status" value="1"/>
</dbReference>
<name>A0ABR9XHI9_9SPHI</name>
<keyword evidence="3" id="KW-1185">Reference proteome</keyword>
<dbReference type="PANTHER" id="PTHR42852:SF13">
    <property type="entry name" value="PROTEIN DIPZ"/>
    <property type="match status" value="1"/>
</dbReference>
<evidence type="ECO:0000259" key="1">
    <source>
        <dbReference type="PROSITE" id="PS51352"/>
    </source>
</evidence>
<dbReference type="InterPro" id="IPR013766">
    <property type="entry name" value="Thioredoxin_domain"/>
</dbReference>
<dbReference type="PANTHER" id="PTHR42852">
    <property type="entry name" value="THIOL:DISULFIDE INTERCHANGE PROTEIN DSBE"/>
    <property type="match status" value="1"/>
</dbReference>
<dbReference type="CDD" id="cd02966">
    <property type="entry name" value="TlpA_like_family"/>
    <property type="match status" value="1"/>
</dbReference>
<dbReference type="RefSeq" id="WP_194105995.1">
    <property type="nucleotide sequence ID" value="NZ_JADFFM010000001.1"/>
</dbReference>
<gene>
    <name evidence="2" type="ORF">IRJ18_09790</name>
</gene>
<evidence type="ECO:0000313" key="2">
    <source>
        <dbReference type="EMBL" id="MBE9666652.1"/>
    </source>
</evidence>
<dbReference type="InterPro" id="IPR050553">
    <property type="entry name" value="Thioredoxin_ResA/DsbE_sf"/>
</dbReference>
<comment type="caution">
    <text evidence="2">The sequence shown here is derived from an EMBL/GenBank/DDBJ whole genome shotgun (WGS) entry which is preliminary data.</text>
</comment>
<feature type="domain" description="Thioredoxin" evidence="1">
    <location>
        <begin position="276"/>
        <end position="417"/>
    </location>
</feature>
<evidence type="ECO:0000313" key="3">
    <source>
        <dbReference type="Proteomes" id="UP000632774"/>
    </source>
</evidence>
<dbReference type="PROSITE" id="PS51352">
    <property type="entry name" value="THIOREDOXIN_2"/>
    <property type="match status" value="1"/>
</dbReference>
<dbReference type="SUPFAM" id="SSF52833">
    <property type="entry name" value="Thioredoxin-like"/>
    <property type="match status" value="1"/>
</dbReference>
<dbReference type="InterPro" id="IPR036249">
    <property type="entry name" value="Thioredoxin-like_sf"/>
</dbReference>
<sequence>MFFNWLPYQESSISLTIAPGRADSISLSYSYPDFIFVDNQLGILNGPGGHVVCDIKTTNFRNAQIMFKGSFALENKYYLAYYQYLGNTDNESRPYYNAGEKLNDFNRFPAIADSITQIRLNFLEKYVEPVSQWFKKHEYQRLVYNGNMRKYNVLIDKEFHTGKAFLVRPDYYSFEKQIKLINKDMILNTSYVWATDFYLNRLSKQVIKKVPDAMLYVIDSLCKNTLESDVLKMRRLGVIYTSSKAKYDIIYKSVSFVNQGNRIHNNDLIQAKLGLPKVGARVPAVTLTDINGKQVSLSDYAGKPIIINFWAIWCAPCIGEFPKENKIYQQYKNRGLVMINICIDSDRERWQQISKRANLQMINLFADAENYKVIKAKFNIGAIPRGIAIDRNFKVVDNYLPRANLLSVQEIEALIKN</sequence>
<reference evidence="2 3" key="1">
    <citation type="submission" date="2020-10" db="EMBL/GenBank/DDBJ databases">
        <title>Mucilaginibacter mali sp. nov., isolated from rhizosphere soil of apple orchard.</title>
        <authorList>
            <person name="Lee J.-S."/>
            <person name="Kim H.S."/>
            <person name="Kim J.-S."/>
        </authorList>
    </citation>
    <scope>NUCLEOTIDE SEQUENCE [LARGE SCALE GENOMIC DNA]</scope>
    <source>
        <strain evidence="2 3">KCTC 23157</strain>
    </source>
</reference>
<dbReference type="InterPro" id="IPR013740">
    <property type="entry name" value="Redoxin"/>
</dbReference>
<dbReference type="EMBL" id="JADFFM010000001">
    <property type="protein sequence ID" value="MBE9666652.1"/>
    <property type="molecule type" value="Genomic_DNA"/>
</dbReference>
<dbReference type="Gene3D" id="3.40.30.10">
    <property type="entry name" value="Glutaredoxin"/>
    <property type="match status" value="1"/>
</dbReference>
<protein>
    <submittedName>
        <fullName evidence="2">TlpA family protein disulfide reductase</fullName>
    </submittedName>
</protein>
<dbReference type="Proteomes" id="UP000632774">
    <property type="component" value="Unassembled WGS sequence"/>
</dbReference>
<accession>A0ABR9XHI9</accession>
<organism evidence="2 3">
    <name type="scientific">Mucilaginibacter boryungensis</name>
    <dbReference type="NCBI Taxonomy" id="768480"/>
    <lineage>
        <taxon>Bacteria</taxon>
        <taxon>Pseudomonadati</taxon>
        <taxon>Bacteroidota</taxon>
        <taxon>Sphingobacteriia</taxon>
        <taxon>Sphingobacteriales</taxon>
        <taxon>Sphingobacteriaceae</taxon>
        <taxon>Mucilaginibacter</taxon>
    </lineage>
</organism>